<sequence>MKSEFLNEVRNKCERRPYLQRRRMTKPVHYKNGDFDSDLAFAMQESLQMAREKENELSGFENCALTNGGVLDEIPAVKMAGKINNSGDSGNREADELREMLLIHLELIQQQGDVIEQKDREIKELKSEKIALECRLERMERRMSLLKQKEELHEPTDTKENQDVASTPKQEKGLKRKATVHLSSPTPSKFLVKKHAGPGRPAKIKTENSIRKSREILVKDSPEIVTDTPLSRLRHPSVTEEEQTVLKTDCVYHVSQAELRSRHIEIIDPEESKILAKSLKEIEVPSWRKIKYTNLYQMEGTENLEDDTIIKRHQKPELEEKRRKRWDMQRMREQKAAKKLREKDHVISPIHNIETANDIDSFLPILDDISHIEISDELPVIAFGHPLPSLQSQEFQLPWDYDRSTLSKRHTGSRSRRK</sequence>
<evidence type="ECO:0000313" key="3">
    <source>
        <dbReference type="EMBL" id="ESP01567.1"/>
    </source>
</evidence>
<dbReference type="PANTHER" id="PTHR21656:SF2">
    <property type="entry name" value="MALE-SPECIFIC LETHAL 1 HOMOLOG"/>
    <property type="match status" value="1"/>
</dbReference>
<dbReference type="SMART" id="SM01300">
    <property type="entry name" value="PEHE"/>
    <property type="match status" value="1"/>
</dbReference>
<evidence type="ECO:0000313" key="4">
    <source>
        <dbReference type="Proteomes" id="UP000030746"/>
    </source>
</evidence>
<reference evidence="3 4" key="1">
    <citation type="journal article" date="2013" name="Nature">
        <title>Insights into bilaterian evolution from three spiralian genomes.</title>
        <authorList>
            <person name="Simakov O."/>
            <person name="Marletaz F."/>
            <person name="Cho S.J."/>
            <person name="Edsinger-Gonzales E."/>
            <person name="Havlak P."/>
            <person name="Hellsten U."/>
            <person name="Kuo D.H."/>
            <person name="Larsson T."/>
            <person name="Lv J."/>
            <person name="Arendt D."/>
            <person name="Savage R."/>
            <person name="Osoegawa K."/>
            <person name="de Jong P."/>
            <person name="Grimwood J."/>
            <person name="Chapman J.A."/>
            <person name="Shapiro H."/>
            <person name="Aerts A."/>
            <person name="Otillar R.P."/>
            <person name="Terry A.Y."/>
            <person name="Boore J.L."/>
            <person name="Grigoriev I.V."/>
            <person name="Lindberg D.R."/>
            <person name="Seaver E.C."/>
            <person name="Weisblat D.A."/>
            <person name="Putnam N.H."/>
            <person name="Rokhsar D.S."/>
        </authorList>
    </citation>
    <scope>NUCLEOTIDE SEQUENCE [LARGE SCALE GENOMIC DNA]</scope>
</reference>
<organism evidence="3 4">
    <name type="scientific">Lottia gigantea</name>
    <name type="common">Giant owl limpet</name>
    <dbReference type="NCBI Taxonomy" id="225164"/>
    <lineage>
        <taxon>Eukaryota</taxon>
        <taxon>Metazoa</taxon>
        <taxon>Spiralia</taxon>
        <taxon>Lophotrochozoa</taxon>
        <taxon>Mollusca</taxon>
        <taxon>Gastropoda</taxon>
        <taxon>Patellogastropoda</taxon>
        <taxon>Lottioidea</taxon>
        <taxon>Lottiidae</taxon>
        <taxon>Lottia</taxon>
    </lineage>
</organism>
<gene>
    <name evidence="3" type="ORF">LOTGIDRAFT_238252</name>
</gene>
<dbReference type="EMBL" id="KB200467">
    <property type="protein sequence ID" value="ESP01567.1"/>
    <property type="molecule type" value="Genomic_DNA"/>
</dbReference>
<evidence type="ECO:0000256" key="1">
    <source>
        <dbReference type="SAM" id="MobiDB-lite"/>
    </source>
</evidence>
<feature type="compositionally biased region" description="Basic and acidic residues" evidence="1">
    <location>
        <begin position="147"/>
        <end position="162"/>
    </location>
</feature>
<dbReference type="CTD" id="20250700"/>
<dbReference type="Gene3D" id="1.20.5.170">
    <property type="match status" value="1"/>
</dbReference>
<evidence type="ECO:0000259" key="2">
    <source>
        <dbReference type="PROSITE" id="PS52052"/>
    </source>
</evidence>
<accession>V4B649</accession>
<dbReference type="Gene3D" id="6.10.250.2000">
    <property type="match status" value="1"/>
</dbReference>
<dbReference type="STRING" id="225164.V4B649"/>
<dbReference type="AlphaFoldDB" id="V4B649"/>
<protein>
    <recommendedName>
        <fullName evidence="2">PEHE domain-containing protein</fullName>
    </recommendedName>
</protein>
<dbReference type="PROSITE" id="PS52052">
    <property type="entry name" value="PEHE"/>
    <property type="match status" value="1"/>
</dbReference>
<proteinExistence type="predicted"/>
<dbReference type="OMA" id="HAQANCL"/>
<dbReference type="OrthoDB" id="6022555at2759"/>
<name>V4B649_LOTGI</name>
<dbReference type="InterPro" id="IPR026711">
    <property type="entry name" value="Msl-1"/>
</dbReference>
<dbReference type="GO" id="GO:0003682">
    <property type="term" value="F:chromatin binding"/>
    <property type="evidence" value="ECO:0007669"/>
    <property type="project" value="TreeGrafter"/>
</dbReference>
<feature type="region of interest" description="Disordered" evidence="1">
    <location>
        <begin position="147"/>
        <end position="176"/>
    </location>
</feature>
<dbReference type="KEGG" id="lgi:LOTGIDRAFT_238252"/>
<dbReference type="HOGENOM" id="CLU_600277_0_0_1"/>
<dbReference type="GO" id="GO:0072487">
    <property type="term" value="C:MSL complex"/>
    <property type="evidence" value="ECO:0007669"/>
    <property type="project" value="InterPro"/>
</dbReference>
<dbReference type="Proteomes" id="UP000030746">
    <property type="component" value="Unassembled WGS sequence"/>
</dbReference>
<dbReference type="Pfam" id="PF15275">
    <property type="entry name" value="PEHE"/>
    <property type="match status" value="1"/>
</dbReference>
<dbReference type="InterPro" id="IPR029332">
    <property type="entry name" value="PEHE_dom"/>
</dbReference>
<dbReference type="GeneID" id="20250700"/>
<dbReference type="RefSeq" id="XP_009047738.1">
    <property type="nucleotide sequence ID" value="XM_009049490.1"/>
</dbReference>
<feature type="domain" description="PEHE" evidence="2">
    <location>
        <begin position="281"/>
        <end position="399"/>
    </location>
</feature>
<dbReference type="PANTHER" id="PTHR21656">
    <property type="entry name" value="MALE-SPECIFIC LETHAL-1 PROTEIN"/>
    <property type="match status" value="1"/>
</dbReference>
<keyword evidence="4" id="KW-1185">Reference proteome</keyword>